<protein>
    <submittedName>
        <fullName evidence="2">Uncharacterized protein</fullName>
    </submittedName>
</protein>
<dbReference type="AlphaFoldDB" id="A0A6C0EAG0"/>
<keyword evidence="1" id="KW-0812">Transmembrane</keyword>
<evidence type="ECO:0000313" key="2">
    <source>
        <dbReference type="EMBL" id="QHT25838.1"/>
    </source>
</evidence>
<keyword evidence="1" id="KW-1133">Transmembrane helix</keyword>
<feature type="transmembrane region" description="Helical" evidence="1">
    <location>
        <begin position="98"/>
        <end position="115"/>
    </location>
</feature>
<evidence type="ECO:0000256" key="1">
    <source>
        <dbReference type="SAM" id="Phobius"/>
    </source>
</evidence>
<dbReference type="EMBL" id="MN739775">
    <property type="protein sequence ID" value="QHT25838.1"/>
    <property type="molecule type" value="Genomic_DNA"/>
</dbReference>
<accession>A0A6C0EAG0</accession>
<proteinExistence type="predicted"/>
<keyword evidence="1" id="KW-0472">Membrane</keyword>
<organism evidence="2">
    <name type="scientific">viral metagenome</name>
    <dbReference type="NCBI Taxonomy" id="1070528"/>
    <lineage>
        <taxon>unclassified sequences</taxon>
        <taxon>metagenomes</taxon>
        <taxon>organismal metagenomes</taxon>
    </lineage>
</organism>
<reference evidence="2" key="1">
    <citation type="journal article" date="2020" name="Nature">
        <title>Giant virus diversity and host interactions through global metagenomics.</title>
        <authorList>
            <person name="Schulz F."/>
            <person name="Roux S."/>
            <person name="Paez-Espino D."/>
            <person name="Jungbluth S."/>
            <person name="Walsh D.A."/>
            <person name="Denef V.J."/>
            <person name="McMahon K.D."/>
            <person name="Konstantinidis K.T."/>
            <person name="Eloe-Fadrosh E.A."/>
            <person name="Kyrpides N.C."/>
            <person name="Woyke T."/>
        </authorList>
    </citation>
    <scope>NUCLEOTIDE SEQUENCE</scope>
    <source>
        <strain evidence="2">GVMAG-M-3300023179-27</strain>
    </source>
</reference>
<name>A0A6C0EAG0_9ZZZZ</name>
<sequence length="123" mass="14782">MNKENNKEHFTYTGRVIEIDPVTSTNNVVVLLDEYNKRLKKGQKVKRNPFRERIIMRHDSGRFYQIPESIRHRAIKIWMENNTYINNDDDDNESETPYLYILAILFVLIVSYLIFKKQNVVFL</sequence>